<sequence length="56" mass="6345">KNKSLPVPLAQRGLARTSERMQEKILQLASNGEDQRASRYSSLVLAKRQLKNTHAR</sequence>
<organism evidence="1 2">
    <name type="scientific">Trifolium medium</name>
    <dbReference type="NCBI Taxonomy" id="97028"/>
    <lineage>
        <taxon>Eukaryota</taxon>
        <taxon>Viridiplantae</taxon>
        <taxon>Streptophyta</taxon>
        <taxon>Embryophyta</taxon>
        <taxon>Tracheophyta</taxon>
        <taxon>Spermatophyta</taxon>
        <taxon>Magnoliopsida</taxon>
        <taxon>eudicotyledons</taxon>
        <taxon>Gunneridae</taxon>
        <taxon>Pentapetalae</taxon>
        <taxon>rosids</taxon>
        <taxon>fabids</taxon>
        <taxon>Fabales</taxon>
        <taxon>Fabaceae</taxon>
        <taxon>Papilionoideae</taxon>
        <taxon>50 kb inversion clade</taxon>
        <taxon>NPAAA clade</taxon>
        <taxon>Hologalegina</taxon>
        <taxon>IRL clade</taxon>
        <taxon>Trifolieae</taxon>
        <taxon>Trifolium</taxon>
    </lineage>
</organism>
<feature type="non-terminal residue" evidence="1">
    <location>
        <position position="1"/>
    </location>
</feature>
<reference evidence="1 2" key="1">
    <citation type="journal article" date="2018" name="Front. Plant Sci.">
        <title>Red Clover (Trifolium pratense) and Zigzag Clover (T. medium) - A Picture of Genomic Similarities and Differences.</title>
        <authorList>
            <person name="Dluhosova J."/>
            <person name="Istvanek J."/>
            <person name="Nedelnik J."/>
            <person name="Repkova J."/>
        </authorList>
    </citation>
    <scope>NUCLEOTIDE SEQUENCE [LARGE SCALE GENOMIC DNA]</scope>
    <source>
        <strain evidence="2">cv. 10/8</strain>
        <tissue evidence="1">Leaf</tissue>
    </source>
</reference>
<dbReference type="AlphaFoldDB" id="A0A392VIG8"/>
<accession>A0A392VIG8</accession>
<proteinExistence type="predicted"/>
<name>A0A392VIG8_9FABA</name>
<evidence type="ECO:0000313" key="1">
    <source>
        <dbReference type="EMBL" id="MCI86595.1"/>
    </source>
</evidence>
<comment type="caution">
    <text evidence="1">The sequence shown here is derived from an EMBL/GenBank/DDBJ whole genome shotgun (WGS) entry which is preliminary data.</text>
</comment>
<dbReference type="Proteomes" id="UP000265520">
    <property type="component" value="Unassembled WGS sequence"/>
</dbReference>
<dbReference type="EMBL" id="LXQA011145045">
    <property type="protein sequence ID" value="MCI86595.1"/>
    <property type="molecule type" value="Genomic_DNA"/>
</dbReference>
<keyword evidence="2" id="KW-1185">Reference proteome</keyword>
<evidence type="ECO:0000313" key="2">
    <source>
        <dbReference type="Proteomes" id="UP000265520"/>
    </source>
</evidence>
<protein>
    <submittedName>
        <fullName evidence="1">Uncharacterized protein</fullName>
    </submittedName>
</protein>